<proteinExistence type="predicted"/>
<dbReference type="PROSITE" id="PS50977">
    <property type="entry name" value="HTH_TETR_2"/>
    <property type="match status" value="1"/>
</dbReference>
<comment type="caution">
    <text evidence="4">The sequence shown here is derived from an EMBL/GenBank/DDBJ whole genome shotgun (WGS) entry which is preliminary data.</text>
</comment>
<evidence type="ECO:0000256" key="2">
    <source>
        <dbReference type="PROSITE-ProRule" id="PRU00335"/>
    </source>
</evidence>
<dbReference type="Gene3D" id="1.10.357.10">
    <property type="entry name" value="Tetracycline Repressor, domain 2"/>
    <property type="match status" value="1"/>
</dbReference>
<keyword evidence="1 2" id="KW-0238">DNA-binding</keyword>
<feature type="DNA-binding region" description="H-T-H motif" evidence="2">
    <location>
        <begin position="29"/>
        <end position="48"/>
    </location>
</feature>
<dbReference type="SUPFAM" id="SSF46689">
    <property type="entry name" value="Homeodomain-like"/>
    <property type="match status" value="1"/>
</dbReference>
<evidence type="ECO:0000313" key="4">
    <source>
        <dbReference type="EMBL" id="GAA3663579.1"/>
    </source>
</evidence>
<dbReference type="Proteomes" id="UP001410795">
    <property type="component" value="Unassembled WGS sequence"/>
</dbReference>
<dbReference type="InterPro" id="IPR001647">
    <property type="entry name" value="HTH_TetR"/>
</dbReference>
<evidence type="ECO:0000313" key="5">
    <source>
        <dbReference type="Proteomes" id="UP001410795"/>
    </source>
</evidence>
<keyword evidence="5" id="KW-1185">Reference proteome</keyword>
<dbReference type="EMBL" id="BAAAYV010000013">
    <property type="protein sequence ID" value="GAA3663579.1"/>
    <property type="molecule type" value="Genomic_DNA"/>
</dbReference>
<gene>
    <name evidence="4" type="ORF">GCM10022202_26780</name>
</gene>
<evidence type="ECO:0000259" key="3">
    <source>
        <dbReference type="PROSITE" id="PS50977"/>
    </source>
</evidence>
<feature type="domain" description="HTH tetR-type" evidence="3">
    <location>
        <begin position="6"/>
        <end position="66"/>
    </location>
</feature>
<evidence type="ECO:0000256" key="1">
    <source>
        <dbReference type="ARBA" id="ARBA00023125"/>
    </source>
</evidence>
<sequence>MDVRFLRSRDSLRAAVLDLTTETPIADVTASAVCQRAGVTRDTFYRHAESPLDLLAEALADEIAEVMDGLPGQRTIGDGERALIEHVHRRSAVYRNTMHPLLAGPVRANLDRMIRRGLQTWAGLHPRILPPAFADDPQALELAVAYAAGGTVGAIEEWLRRGDDDIDRAVRLILAASPEWWLR</sequence>
<protein>
    <recommendedName>
        <fullName evidence="3">HTH tetR-type domain-containing protein</fullName>
    </recommendedName>
</protein>
<name>A0ABP7BLM4_9MICO</name>
<organism evidence="4 5">
    <name type="scientific">Microbacterium marinilacus</name>
    <dbReference type="NCBI Taxonomy" id="415209"/>
    <lineage>
        <taxon>Bacteria</taxon>
        <taxon>Bacillati</taxon>
        <taxon>Actinomycetota</taxon>
        <taxon>Actinomycetes</taxon>
        <taxon>Micrococcales</taxon>
        <taxon>Microbacteriaceae</taxon>
        <taxon>Microbacterium</taxon>
    </lineage>
</organism>
<accession>A0ABP7BLM4</accession>
<reference evidence="5" key="1">
    <citation type="journal article" date="2019" name="Int. J. Syst. Evol. Microbiol.">
        <title>The Global Catalogue of Microorganisms (GCM) 10K type strain sequencing project: providing services to taxonomists for standard genome sequencing and annotation.</title>
        <authorList>
            <consortium name="The Broad Institute Genomics Platform"/>
            <consortium name="The Broad Institute Genome Sequencing Center for Infectious Disease"/>
            <person name="Wu L."/>
            <person name="Ma J."/>
        </authorList>
    </citation>
    <scope>NUCLEOTIDE SEQUENCE [LARGE SCALE GENOMIC DNA]</scope>
    <source>
        <strain evidence="5">JCM 16546</strain>
    </source>
</reference>
<dbReference type="InterPro" id="IPR009057">
    <property type="entry name" value="Homeodomain-like_sf"/>
</dbReference>
<dbReference type="RefSeq" id="WP_221860807.1">
    <property type="nucleotide sequence ID" value="NZ_BAAAYV010000013.1"/>
</dbReference>